<dbReference type="Proteomes" id="UP000612808">
    <property type="component" value="Unassembled WGS sequence"/>
</dbReference>
<evidence type="ECO:0000313" key="4">
    <source>
        <dbReference type="EMBL" id="GID11570.1"/>
    </source>
</evidence>
<dbReference type="PANTHER" id="PTHR33371">
    <property type="entry name" value="INTERMEMBRANE PHOSPHOLIPID TRANSPORT SYSTEM BINDING PROTEIN MLAD-RELATED"/>
    <property type="match status" value="1"/>
</dbReference>
<dbReference type="AlphaFoldDB" id="A0A8J3NC71"/>
<proteinExistence type="predicted"/>
<dbReference type="GO" id="GO:0005576">
    <property type="term" value="C:extracellular region"/>
    <property type="evidence" value="ECO:0007669"/>
    <property type="project" value="TreeGrafter"/>
</dbReference>
<dbReference type="InterPro" id="IPR003399">
    <property type="entry name" value="Mce/MlaD"/>
</dbReference>
<dbReference type="NCBIfam" id="TIGR00996">
    <property type="entry name" value="Mtu_fam_mce"/>
    <property type="match status" value="1"/>
</dbReference>
<evidence type="ECO:0000259" key="2">
    <source>
        <dbReference type="Pfam" id="PF02470"/>
    </source>
</evidence>
<dbReference type="RefSeq" id="WP_203657586.1">
    <property type="nucleotide sequence ID" value="NZ_BAAAZM010000001.1"/>
</dbReference>
<feature type="domain" description="Mce/MlaD" evidence="2">
    <location>
        <begin position="39"/>
        <end position="113"/>
    </location>
</feature>
<dbReference type="InterPro" id="IPR024516">
    <property type="entry name" value="Mce_C"/>
</dbReference>
<sequence>MIPRGVKLKCLAFVLVSVLGVAYVAVRYVGVGASLVGSTYQLSADFASAGGIFTNASVTYRGSPVGKVTAVDLTAHGVRVGMRIDRGVKIPRDLRAVVADRSAVGEQYLDLRPNTAAGPYLAAGDTIPQSRTGTPLPTETLLVNLDKLIASVDTKDLQVVIDELGQAFEGSEDSLQRIIDSSDKLLLSANANLPQTVRLLQDGQTVLTTQQASSAEIRRWARGLAQLTTTVRTSDADLRKVLANAPPAARQVADLIRGVDPSVGTLLGNLITVGGVATRRLPGIKQILVVYPLVTAGGFTVTPGDGTAHFGLVLDVDDPPPCQYIRTGETRKCTAAEQSQGSSVRGTNNAPRPSGPEITPVPEGGGSLPAAGSSAGSGSTQQKAGANLAGYDPTTGLVLGPDGEPLQFGGTGGQYQLAGDQSWKQLLLAGLEP</sequence>
<protein>
    <submittedName>
        <fullName evidence="4">ABC transporter substrate-binding protein</fullName>
    </submittedName>
</protein>
<comment type="caution">
    <text evidence="4">The sequence shown here is derived from an EMBL/GenBank/DDBJ whole genome shotgun (WGS) entry which is preliminary data.</text>
</comment>
<feature type="compositionally biased region" description="Low complexity" evidence="1">
    <location>
        <begin position="368"/>
        <end position="386"/>
    </location>
</feature>
<organism evidence="4 5">
    <name type="scientific">Actinocatenispora rupis</name>
    <dbReference type="NCBI Taxonomy" id="519421"/>
    <lineage>
        <taxon>Bacteria</taxon>
        <taxon>Bacillati</taxon>
        <taxon>Actinomycetota</taxon>
        <taxon>Actinomycetes</taxon>
        <taxon>Micromonosporales</taxon>
        <taxon>Micromonosporaceae</taxon>
        <taxon>Actinocatenispora</taxon>
    </lineage>
</organism>
<dbReference type="EMBL" id="BOMB01000013">
    <property type="protein sequence ID" value="GID11570.1"/>
    <property type="molecule type" value="Genomic_DNA"/>
</dbReference>
<accession>A0A8J3NC71</accession>
<feature type="compositionally biased region" description="Polar residues" evidence="1">
    <location>
        <begin position="336"/>
        <end position="351"/>
    </location>
</feature>
<evidence type="ECO:0000259" key="3">
    <source>
        <dbReference type="Pfam" id="PF11887"/>
    </source>
</evidence>
<dbReference type="Pfam" id="PF11887">
    <property type="entry name" value="Mce4_CUP1"/>
    <property type="match status" value="1"/>
</dbReference>
<dbReference type="Pfam" id="PF02470">
    <property type="entry name" value="MlaD"/>
    <property type="match status" value="1"/>
</dbReference>
<name>A0A8J3NC71_9ACTN</name>
<dbReference type="InterPro" id="IPR005693">
    <property type="entry name" value="Mce"/>
</dbReference>
<gene>
    <name evidence="4" type="ORF">Aru02nite_24590</name>
</gene>
<evidence type="ECO:0000256" key="1">
    <source>
        <dbReference type="SAM" id="MobiDB-lite"/>
    </source>
</evidence>
<dbReference type="PANTHER" id="PTHR33371:SF16">
    <property type="entry name" value="MCE-FAMILY PROTEIN MCE3F"/>
    <property type="match status" value="1"/>
</dbReference>
<reference evidence="4" key="1">
    <citation type="submission" date="2021-01" db="EMBL/GenBank/DDBJ databases">
        <title>Whole genome shotgun sequence of Actinocatenispora rupis NBRC 107355.</title>
        <authorList>
            <person name="Komaki H."/>
            <person name="Tamura T."/>
        </authorList>
    </citation>
    <scope>NUCLEOTIDE SEQUENCE</scope>
    <source>
        <strain evidence="4">NBRC 107355</strain>
    </source>
</reference>
<feature type="region of interest" description="Disordered" evidence="1">
    <location>
        <begin position="333"/>
        <end position="413"/>
    </location>
</feature>
<feature type="domain" description="Mammalian cell entry C-terminal" evidence="3">
    <location>
        <begin position="120"/>
        <end position="269"/>
    </location>
</feature>
<evidence type="ECO:0000313" key="5">
    <source>
        <dbReference type="Proteomes" id="UP000612808"/>
    </source>
</evidence>
<keyword evidence="5" id="KW-1185">Reference proteome</keyword>
<dbReference type="InterPro" id="IPR052336">
    <property type="entry name" value="MlaD_Phospholipid_Transporter"/>
</dbReference>